<comment type="caution">
    <text evidence="1">The sequence shown here is derived from an EMBL/GenBank/DDBJ whole genome shotgun (WGS) entry which is preliminary data.</text>
</comment>
<keyword evidence="2" id="KW-1185">Reference proteome</keyword>
<dbReference type="NCBIfam" id="TIGR03696">
    <property type="entry name" value="Rhs_assc_core"/>
    <property type="match status" value="1"/>
</dbReference>
<dbReference type="InterPro" id="IPR022385">
    <property type="entry name" value="Rhs_assc_core"/>
</dbReference>
<protein>
    <recommendedName>
        <fullName evidence="3">RHS repeat-associated core domain-containing protein</fullName>
    </recommendedName>
</protein>
<dbReference type="EMBL" id="JAMZNK010000071">
    <property type="protein sequence ID" value="MDA6072599.1"/>
    <property type="molecule type" value="Genomic_DNA"/>
</dbReference>
<dbReference type="RefSeq" id="WP_271338560.1">
    <property type="nucleotide sequence ID" value="NZ_JAMZNK010000071.1"/>
</dbReference>
<dbReference type="Gene3D" id="2.180.10.10">
    <property type="entry name" value="RHS repeat-associated core"/>
    <property type="match status" value="1"/>
</dbReference>
<dbReference type="Proteomes" id="UP001212170">
    <property type="component" value="Unassembled WGS sequence"/>
</dbReference>
<evidence type="ECO:0000313" key="2">
    <source>
        <dbReference type="Proteomes" id="UP001212170"/>
    </source>
</evidence>
<proteinExistence type="predicted"/>
<sequence>MYEKNGLVTNAYGETLTYDKNGNIESLIRNGVIDPQLEPLEIDHLTYNYLTNSNQLIKVTDGPSGNDNQGFIDTNKIGDDFGYDDNGNLTSDKNKNITEIQYNHLNLPKKILFGSTGSIDYIYNAVGHKLEKKVVEQASTITTNYSEEFQYKDNVLRFFPTSEGYVSSTNNVFSYVFQYKDHVGNIRLSYTKNPTTQDIEIIEENNYYPYGLKHTGYSPSNEIENNEGLKYKFNGKEIQEELGLNVTAMDFRMYDNTLGRFYGIDALAETTPSMTPNHFGYNNPIYWADPSGLISASFAQSLWDNSPSGQNTLWENDGGGTFSNANGSGMVDSTTGEYTPFESLKAVNVGYKVSTQSYVGNLDGIMSSRLYSTGRYYEGWRSRFRTKQMDDLQESLDGLGAADPSGIVDGINAIGYLLRGQTGNAAIAAISIIPYIGDAAKGAKYAKGTITAGEYLRIENAATRIGKPIILVGSRATPGRVANGMNTLKGTIADWDYLIEGGLNSKQWHQIKNSLPGQKSSIDNIKRDVDLFINALQTEKPHIIINPRIK</sequence>
<evidence type="ECO:0000313" key="1">
    <source>
        <dbReference type="EMBL" id="MDA6072599.1"/>
    </source>
</evidence>
<name>A0ABT4WJ24_9FLAO</name>
<organism evidence="1 2">
    <name type="scientific">Flavobacterium azizsancarii</name>
    <dbReference type="NCBI Taxonomy" id="2961580"/>
    <lineage>
        <taxon>Bacteria</taxon>
        <taxon>Pseudomonadati</taxon>
        <taxon>Bacteroidota</taxon>
        <taxon>Flavobacteriia</taxon>
        <taxon>Flavobacteriales</taxon>
        <taxon>Flavobacteriaceae</taxon>
        <taxon>Flavobacterium</taxon>
    </lineage>
</organism>
<accession>A0ABT4WJ24</accession>
<reference evidence="1 2" key="1">
    <citation type="journal article" date="2023" name="Chemosphere">
        <title>Whole genome analysis of Flavobacterium aziz-sancarii sp. nov., isolated from Ardley Island (Antarctica), revealed a rich resistome and bioremediation potential.</title>
        <authorList>
            <person name="Otur C."/>
            <person name="Okay S."/>
            <person name="Kurt-Kizildogan A."/>
        </authorList>
    </citation>
    <scope>NUCLEOTIDE SEQUENCE [LARGE SCALE GENOMIC DNA]</scope>
    <source>
        <strain evidence="1 2">AC</strain>
    </source>
</reference>
<gene>
    <name evidence="1" type="ORF">NJT12_23540</name>
</gene>
<evidence type="ECO:0008006" key="3">
    <source>
        <dbReference type="Google" id="ProtNLM"/>
    </source>
</evidence>
<dbReference type="CDD" id="cd20745">
    <property type="entry name" value="FIX_RhsA_AHH_HNH-like"/>
    <property type="match status" value="1"/>
</dbReference>